<protein>
    <submittedName>
        <fullName evidence="1">Tetratricopeptide repeat protein</fullName>
    </submittedName>
</protein>
<keyword evidence="2" id="KW-1185">Reference proteome</keyword>
<dbReference type="InterPro" id="IPR011990">
    <property type="entry name" value="TPR-like_helical_dom_sf"/>
</dbReference>
<proteinExistence type="predicted"/>
<organism evidence="1 2">
    <name type="scientific">Paeniglutamicibacter terrestris</name>
    <dbReference type="NCBI Taxonomy" id="2723403"/>
    <lineage>
        <taxon>Bacteria</taxon>
        <taxon>Bacillati</taxon>
        <taxon>Actinomycetota</taxon>
        <taxon>Actinomycetes</taxon>
        <taxon>Micrococcales</taxon>
        <taxon>Micrococcaceae</taxon>
        <taxon>Paeniglutamicibacter</taxon>
    </lineage>
</organism>
<gene>
    <name evidence="1" type="ORF">HED64_01730</name>
</gene>
<evidence type="ECO:0000313" key="2">
    <source>
        <dbReference type="Proteomes" id="UP000746595"/>
    </source>
</evidence>
<dbReference type="RefSeq" id="WP_132359444.1">
    <property type="nucleotide sequence ID" value="NZ_JAAWVT010000001.1"/>
</dbReference>
<dbReference type="Gene3D" id="1.25.40.10">
    <property type="entry name" value="Tetratricopeptide repeat domain"/>
    <property type="match status" value="2"/>
</dbReference>
<dbReference type="Proteomes" id="UP000746595">
    <property type="component" value="Unassembled WGS sequence"/>
</dbReference>
<evidence type="ECO:0000313" key="1">
    <source>
        <dbReference type="EMBL" id="NKG19426.1"/>
    </source>
</evidence>
<accession>A0ABX1G0Y0</accession>
<name>A0ABX1G0Y0_9MICC</name>
<dbReference type="SUPFAM" id="SSF48452">
    <property type="entry name" value="TPR-like"/>
    <property type="match status" value="2"/>
</dbReference>
<sequence>MPHRSLEFLAAKAEAHHRRIRTSGDQQQVLEAARACARIYGELGDEAKESDFLYDLGKSQILTGAYAAAFQTAENLMAFARMQSDLVFKVQVLILRAAALRNQSRHEEAVETARRALAVMSEVQDSDHARAEAYQGIIACLVEADKADEAWAIHSRLSDTLEHVEDTLLAGQGFWTLGNLAFAKAHVAEGFAYHQRAADQLQQINDIHMWARFNNASADVQLQAGVANQSTEDCIVRAQLAYDIIGGSAVELLGLAGTRARWYVANGDLEEASSLLEKALADAYGCGAPEDATVHLLWSQILDALGYTDEARRERDHAARIEKTAEH</sequence>
<reference evidence="1 2" key="1">
    <citation type="submission" date="2020-04" db="EMBL/GenBank/DDBJ databases">
        <title>Paeniglutamicibacter sp. ANT13_2, a novel actinomycete isolated from sediment in Antarctica.</title>
        <authorList>
            <person name="Sakdapetsiri C."/>
            <person name="Pinyakong O."/>
        </authorList>
    </citation>
    <scope>NUCLEOTIDE SEQUENCE [LARGE SCALE GENOMIC DNA]</scope>
    <source>
        <strain evidence="1 2">ANT13_2</strain>
    </source>
</reference>
<comment type="caution">
    <text evidence="1">The sequence shown here is derived from an EMBL/GenBank/DDBJ whole genome shotgun (WGS) entry which is preliminary data.</text>
</comment>
<dbReference type="EMBL" id="JAAWVT010000001">
    <property type="protein sequence ID" value="NKG19426.1"/>
    <property type="molecule type" value="Genomic_DNA"/>
</dbReference>